<dbReference type="EMBL" id="LR796300">
    <property type="protein sequence ID" value="CAB4135542.1"/>
    <property type="molecule type" value="Genomic_DNA"/>
</dbReference>
<accession>A0A6J5LP85</accession>
<protein>
    <submittedName>
        <fullName evidence="1">Uncharacterized protein</fullName>
    </submittedName>
</protein>
<evidence type="ECO:0000313" key="1">
    <source>
        <dbReference type="EMBL" id="CAB4135542.1"/>
    </source>
</evidence>
<name>A0A6J5LP85_9CAUD</name>
<gene>
    <name evidence="1" type="ORF">UFOVP285_51</name>
</gene>
<reference evidence="1" key="1">
    <citation type="submission" date="2020-04" db="EMBL/GenBank/DDBJ databases">
        <authorList>
            <person name="Chiriac C."/>
            <person name="Salcher M."/>
            <person name="Ghai R."/>
            <person name="Kavagutti S V."/>
        </authorList>
    </citation>
    <scope>NUCLEOTIDE SEQUENCE</scope>
</reference>
<proteinExistence type="predicted"/>
<organism evidence="1">
    <name type="scientific">uncultured Caudovirales phage</name>
    <dbReference type="NCBI Taxonomy" id="2100421"/>
    <lineage>
        <taxon>Viruses</taxon>
        <taxon>Duplodnaviria</taxon>
        <taxon>Heunggongvirae</taxon>
        <taxon>Uroviricota</taxon>
        <taxon>Caudoviricetes</taxon>
        <taxon>Peduoviridae</taxon>
        <taxon>Maltschvirus</taxon>
        <taxon>Maltschvirus maltsch</taxon>
    </lineage>
</organism>
<sequence>MNNIPHVVDSGASYDEEKIEFTLKITKENEDGSADAIVRMNRPAMECILQWGIIKMIEEGIKTYAPQGEQKDETD</sequence>